<proteinExistence type="predicted"/>
<dbReference type="EMBL" id="LAZR01058633">
    <property type="protein sequence ID" value="KKK69472.1"/>
    <property type="molecule type" value="Genomic_DNA"/>
</dbReference>
<protein>
    <submittedName>
        <fullName evidence="1">Uncharacterized protein</fullName>
    </submittedName>
</protein>
<feature type="non-terminal residue" evidence="1">
    <location>
        <position position="1"/>
    </location>
</feature>
<reference evidence="1" key="1">
    <citation type="journal article" date="2015" name="Nature">
        <title>Complex archaea that bridge the gap between prokaryotes and eukaryotes.</title>
        <authorList>
            <person name="Spang A."/>
            <person name="Saw J.H."/>
            <person name="Jorgensen S.L."/>
            <person name="Zaremba-Niedzwiedzka K."/>
            <person name="Martijn J."/>
            <person name="Lind A.E."/>
            <person name="van Eijk R."/>
            <person name="Schleper C."/>
            <person name="Guy L."/>
            <person name="Ettema T.J."/>
        </authorList>
    </citation>
    <scope>NUCLEOTIDE SEQUENCE</scope>
</reference>
<name>A0A0F8XK18_9ZZZZ</name>
<comment type="caution">
    <text evidence="1">The sequence shown here is derived from an EMBL/GenBank/DDBJ whole genome shotgun (WGS) entry which is preliminary data.</text>
</comment>
<sequence length="54" mass="5996">KVYWAAVNTAMRACDQLGMTPSSRMRLGHDLLVAERDMGARMAQARGDTPEDED</sequence>
<accession>A0A0F8XK18</accession>
<dbReference type="AlphaFoldDB" id="A0A0F8XK18"/>
<evidence type="ECO:0000313" key="1">
    <source>
        <dbReference type="EMBL" id="KKK69472.1"/>
    </source>
</evidence>
<gene>
    <name evidence="1" type="ORF">LCGC14_2933710</name>
</gene>
<organism evidence="1">
    <name type="scientific">marine sediment metagenome</name>
    <dbReference type="NCBI Taxonomy" id="412755"/>
    <lineage>
        <taxon>unclassified sequences</taxon>
        <taxon>metagenomes</taxon>
        <taxon>ecological metagenomes</taxon>
    </lineage>
</organism>